<dbReference type="STRING" id="1184151.AW736_15375"/>
<dbReference type="Gene3D" id="1.10.260.40">
    <property type="entry name" value="lambda repressor-like DNA-binding domains"/>
    <property type="match status" value="1"/>
</dbReference>
<dbReference type="InterPro" id="IPR000843">
    <property type="entry name" value="HTH_LacI"/>
</dbReference>
<dbReference type="InterPro" id="IPR010982">
    <property type="entry name" value="Lambda_DNA-bd_dom_sf"/>
</dbReference>
<dbReference type="GO" id="GO:0000976">
    <property type="term" value="F:transcription cis-regulatory region binding"/>
    <property type="evidence" value="ECO:0007669"/>
    <property type="project" value="TreeGrafter"/>
</dbReference>
<comment type="caution">
    <text evidence="5">The sequence shown here is derived from an EMBL/GenBank/DDBJ whole genome shotgun (WGS) entry which is preliminary data.</text>
</comment>
<keyword evidence="2" id="KW-0238">DNA-binding</keyword>
<dbReference type="CDD" id="cd01392">
    <property type="entry name" value="HTH_LacI"/>
    <property type="match status" value="1"/>
</dbReference>
<dbReference type="EMBL" id="LRRQ01000118">
    <property type="protein sequence ID" value="OAM88893.1"/>
    <property type="molecule type" value="Genomic_DNA"/>
</dbReference>
<protein>
    <recommendedName>
        <fullName evidence="4">HTH lacI-type domain-containing protein</fullName>
    </recommendedName>
</protein>
<dbReference type="SMART" id="SM00354">
    <property type="entry name" value="HTH_LACI"/>
    <property type="match status" value="1"/>
</dbReference>
<feature type="domain" description="HTH lacI-type" evidence="4">
    <location>
        <begin position="3"/>
        <end position="61"/>
    </location>
</feature>
<name>A0A178IFU4_9BACT</name>
<organism evidence="5 6">
    <name type="scientific">Termitidicoccus mucosus</name>
    <dbReference type="NCBI Taxonomy" id="1184151"/>
    <lineage>
        <taxon>Bacteria</taxon>
        <taxon>Pseudomonadati</taxon>
        <taxon>Verrucomicrobiota</taxon>
        <taxon>Opitutia</taxon>
        <taxon>Opitutales</taxon>
        <taxon>Opitutaceae</taxon>
        <taxon>Termitidicoccus</taxon>
    </lineage>
</organism>
<accession>A0A178IFU4</accession>
<dbReference type="InterPro" id="IPR028082">
    <property type="entry name" value="Peripla_BP_I"/>
</dbReference>
<evidence type="ECO:0000256" key="1">
    <source>
        <dbReference type="ARBA" id="ARBA00023015"/>
    </source>
</evidence>
<dbReference type="Gene3D" id="3.40.50.2300">
    <property type="match status" value="2"/>
</dbReference>
<evidence type="ECO:0000256" key="2">
    <source>
        <dbReference type="ARBA" id="ARBA00023125"/>
    </source>
</evidence>
<dbReference type="OrthoDB" id="305766at2"/>
<evidence type="ECO:0000313" key="5">
    <source>
        <dbReference type="EMBL" id="OAM88893.1"/>
    </source>
</evidence>
<keyword evidence="1" id="KW-0805">Transcription regulation</keyword>
<dbReference type="AlphaFoldDB" id="A0A178IFU4"/>
<evidence type="ECO:0000259" key="4">
    <source>
        <dbReference type="PROSITE" id="PS50932"/>
    </source>
</evidence>
<reference evidence="5 6" key="1">
    <citation type="submission" date="2016-01" db="EMBL/GenBank/DDBJ databases">
        <title>High potential of lignocellulose degradation of a new Verrucomicrobia species.</title>
        <authorList>
            <person name="Wang Y."/>
            <person name="Shi Y."/>
            <person name="Qiu Z."/>
            <person name="Liu S."/>
            <person name="Yang H."/>
        </authorList>
    </citation>
    <scope>NUCLEOTIDE SEQUENCE [LARGE SCALE GENOMIC DNA]</scope>
    <source>
        <strain evidence="5 6">TSB47</strain>
    </source>
</reference>
<keyword evidence="3" id="KW-0804">Transcription</keyword>
<dbReference type="PANTHER" id="PTHR30146">
    <property type="entry name" value="LACI-RELATED TRANSCRIPTIONAL REPRESSOR"/>
    <property type="match status" value="1"/>
</dbReference>
<dbReference type="Pfam" id="PF00356">
    <property type="entry name" value="LacI"/>
    <property type="match status" value="1"/>
</dbReference>
<evidence type="ECO:0000313" key="6">
    <source>
        <dbReference type="Proteomes" id="UP000078486"/>
    </source>
</evidence>
<keyword evidence="6" id="KW-1185">Reference proteome</keyword>
<dbReference type="Proteomes" id="UP000078486">
    <property type="component" value="Unassembled WGS sequence"/>
</dbReference>
<proteinExistence type="predicted"/>
<dbReference type="PANTHER" id="PTHR30146:SF109">
    <property type="entry name" value="HTH-TYPE TRANSCRIPTIONAL REGULATOR GALS"/>
    <property type="match status" value="1"/>
</dbReference>
<dbReference type="SUPFAM" id="SSF53822">
    <property type="entry name" value="Periplasmic binding protein-like I"/>
    <property type="match status" value="1"/>
</dbReference>
<dbReference type="GO" id="GO:0003700">
    <property type="term" value="F:DNA-binding transcription factor activity"/>
    <property type="evidence" value="ECO:0007669"/>
    <property type="project" value="TreeGrafter"/>
</dbReference>
<dbReference type="RefSeq" id="WP_068771200.1">
    <property type="nucleotide sequence ID" value="NZ_CP109796.1"/>
</dbReference>
<evidence type="ECO:0000256" key="3">
    <source>
        <dbReference type="ARBA" id="ARBA00023163"/>
    </source>
</evidence>
<sequence>MPQSLKTIARRAGLSVATVSRALSDSPLVREPTRIKVRRIADELGYKRPPLVGAIMSSLRRSAQQSYLGNLALICITLPGKQALLPFHAGLVAGARLRAAELGFKLDVLSHIPKDIRHAALNRVLRSRGITGLIFLNARTRADFSRFDWSHFASTQIDHAITSPVLHASGIDHHRTIHMALTRLAGRGYKRFGFFIETHKDIILAYKWSGAFAAFQRIMPALKHIPELEQKVLQRPAFLSWFREYQPDILVGHKTEIIGWLRDEGLRVPEDIGFFNLNLNESPIPCAGLDLEAALQGAIAVESVVTQIHQFERGAPAHPKTIHIEGRWMDGPTIRPAT</sequence>
<dbReference type="SUPFAM" id="SSF47413">
    <property type="entry name" value="lambda repressor-like DNA-binding domains"/>
    <property type="match status" value="1"/>
</dbReference>
<dbReference type="PROSITE" id="PS50932">
    <property type="entry name" value="HTH_LACI_2"/>
    <property type="match status" value="1"/>
</dbReference>
<gene>
    <name evidence="5" type="ORF">AW736_15375</name>
</gene>